<evidence type="ECO:0000313" key="1">
    <source>
        <dbReference type="EMBL" id="KIY60526.1"/>
    </source>
</evidence>
<protein>
    <recommendedName>
        <fullName evidence="3">YDG domain-containing protein</fullName>
    </recommendedName>
</protein>
<gene>
    <name evidence="1" type="ORF">CYLTODRAFT_322896</name>
</gene>
<keyword evidence="2" id="KW-1185">Reference proteome</keyword>
<accession>A0A0D7AT87</accession>
<dbReference type="STRING" id="1314674.A0A0D7AT87"/>
<feature type="non-terminal residue" evidence="1">
    <location>
        <position position="137"/>
    </location>
</feature>
<dbReference type="EMBL" id="KN881579">
    <property type="protein sequence ID" value="KIY60526.1"/>
    <property type="molecule type" value="Genomic_DNA"/>
</dbReference>
<dbReference type="Proteomes" id="UP000054007">
    <property type="component" value="Unassembled WGS sequence"/>
</dbReference>
<name>A0A0D7AT87_9AGAR</name>
<evidence type="ECO:0000313" key="2">
    <source>
        <dbReference type="Proteomes" id="UP000054007"/>
    </source>
</evidence>
<evidence type="ECO:0008006" key="3">
    <source>
        <dbReference type="Google" id="ProtNLM"/>
    </source>
</evidence>
<organism evidence="1 2">
    <name type="scientific">Cylindrobasidium torrendii FP15055 ss-10</name>
    <dbReference type="NCBI Taxonomy" id="1314674"/>
    <lineage>
        <taxon>Eukaryota</taxon>
        <taxon>Fungi</taxon>
        <taxon>Dikarya</taxon>
        <taxon>Basidiomycota</taxon>
        <taxon>Agaricomycotina</taxon>
        <taxon>Agaricomycetes</taxon>
        <taxon>Agaricomycetidae</taxon>
        <taxon>Agaricales</taxon>
        <taxon>Marasmiineae</taxon>
        <taxon>Physalacriaceae</taxon>
        <taxon>Cylindrobasidium</taxon>
    </lineage>
</organism>
<feature type="non-terminal residue" evidence="1">
    <location>
        <position position="1"/>
    </location>
</feature>
<reference evidence="1 2" key="1">
    <citation type="journal article" date="2015" name="Fungal Genet. Biol.">
        <title>Evolution of novel wood decay mechanisms in Agaricales revealed by the genome sequences of Fistulina hepatica and Cylindrobasidium torrendii.</title>
        <authorList>
            <person name="Floudas D."/>
            <person name="Held B.W."/>
            <person name="Riley R."/>
            <person name="Nagy L.G."/>
            <person name="Koehler G."/>
            <person name="Ransdell A.S."/>
            <person name="Younus H."/>
            <person name="Chow J."/>
            <person name="Chiniquy J."/>
            <person name="Lipzen A."/>
            <person name="Tritt A."/>
            <person name="Sun H."/>
            <person name="Haridas S."/>
            <person name="LaButti K."/>
            <person name="Ohm R.A."/>
            <person name="Kues U."/>
            <person name="Blanchette R.A."/>
            <person name="Grigoriev I.V."/>
            <person name="Minto R.E."/>
            <person name="Hibbett D.S."/>
        </authorList>
    </citation>
    <scope>NUCLEOTIDE SEQUENCE [LARGE SCALE GENOMIC DNA]</scope>
    <source>
        <strain evidence="1 2">FP15055 ss-10</strain>
    </source>
</reference>
<sequence>ARRDGWFHDGRLIISHGGGKGANLARLASGKYISKTATDQLESDWSVRALLNTYHERLSMVLLIDDRYPHFPYDLANSRRMGGGNGYTYVVLGFYFIKDTWVELEPSDSKDGAAVVRYKFAFQWCDGQPCPWWLSKE</sequence>
<dbReference type="OrthoDB" id="2163491at2759"/>
<proteinExistence type="predicted"/>
<dbReference type="AlphaFoldDB" id="A0A0D7AT87"/>